<protein>
    <submittedName>
        <fullName evidence="1">Uncharacterized protein</fullName>
    </submittedName>
</protein>
<reference evidence="1" key="1">
    <citation type="submission" date="2014-11" db="EMBL/GenBank/DDBJ databases">
        <authorList>
            <person name="Amaro Gonzalez C."/>
        </authorList>
    </citation>
    <scope>NUCLEOTIDE SEQUENCE</scope>
</reference>
<organism evidence="1">
    <name type="scientific">Anguilla anguilla</name>
    <name type="common">European freshwater eel</name>
    <name type="synonym">Muraena anguilla</name>
    <dbReference type="NCBI Taxonomy" id="7936"/>
    <lineage>
        <taxon>Eukaryota</taxon>
        <taxon>Metazoa</taxon>
        <taxon>Chordata</taxon>
        <taxon>Craniata</taxon>
        <taxon>Vertebrata</taxon>
        <taxon>Euteleostomi</taxon>
        <taxon>Actinopterygii</taxon>
        <taxon>Neopterygii</taxon>
        <taxon>Teleostei</taxon>
        <taxon>Anguilliformes</taxon>
        <taxon>Anguillidae</taxon>
        <taxon>Anguilla</taxon>
    </lineage>
</organism>
<proteinExistence type="predicted"/>
<name>A0A0E9X2S9_ANGAN</name>
<accession>A0A0E9X2S9</accession>
<reference evidence="1" key="2">
    <citation type="journal article" date="2015" name="Fish Shellfish Immunol.">
        <title>Early steps in the European eel (Anguilla anguilla)-Vibrio vulnificus interaction in the gills: Role of the RtxA13 toxin.</title>
        <authorList>
            <person name="Callol A."/>
            <person name="Pajuelo D."/>
            <person name="Ebbesson L."/>
            <person name="Teles M."/>
            <person name="MacKenzie S."/>
            <person name="Amaro C."/>
        </authorList>
    </citation>
    <scope>NUCLEOTIDE SEQUENCE</scope>
</reference>
<dbReference type="EMBL" id="GBXM01011535">
    <property type="protein sequence ID" value="JAH97042.1"/>
    <property type="molecule type" value="Transcribed_RNA"/>
</dbReference>
<sequence>MFSSLPVSVTQSTWPVLENNGAYNGGFLLLRPPSRPLPASRNAAGQCSASRARMNALSVSTVQALVSTENSSRLPVDLEVVCRQEEKKRL</sequence>
<evidence type="ECO:0000313" key="1">
    <source>
        <dbReference type="EMBL" id="JAH97042.1"/>
    </source>
</evidence>
<dbReference type="AlphaFoldDB" id="A0A0E9X2S9"/>